<gene>
    <name evidence="3" type="ORF">UFOPK4173_02095</name>
</gene>
<evidence type="ECO:0000256" key="2">
    <source>
        <dbReference type="SAM" id="Phobius"/>
    </source>
</evidence>
<feature type="region of interest" description="Disordered" evidence="1">
    <location>
        <begin position="178"/>
        <end position="201"/>
    </location>
</feature>
<sequence length="201" mass="21527">MLRGFEPVVKLPGIQMSSEGRELTSMFIYGISYAIASLSCTIPIFIGIVSTTLDRNSFAAGLSTFLAYGLGMGTTLAILTLAVALTQQGILRTFRRILPYVNTISGVFLILAGGFVSYYAVIEINELNSRGSSTVVQSARQIQSSLQRWVEQVGGLQLAIAAAIILGAVIAISTTLRSDRSDRPDTDGDADEQQRVTKDGV</sequence>
<evidence type="ECO:0000313" key="3">
    <source>
        <dbReference type="EMBL" id="CAB5042215.1"/>
    </source>
</evidence>
<reference evidence="3" key="1">
    <citation type="submission" date="2020-05" db="EMBL/GenBank/DDBJ databases">
        <authorList>
            <person name="Chiriac C."/>
            <person name="Salcher M."/>
            <person name="Ghai R."/>
            <person name="Kavagutti S V."/>
        </authorList>
    </citation>
    <scope>NUCLEOTIDE SEQUENCE</scope>
</reference>
<dbReference type="AlphaFoldDB" id="A0A6J7SLR6"/>
<feature type="transmembrane region" description="Helical" evidence="2">
    <location>
        <begin position="65"/>
        <end position="85"/>
    </location>
</feature>
<name>A0A6J7SLR6_9ZZZZ</name>
<evidence type="ECO:0000256" key="1">
    <source>
        <dbReference type="SAM" id="MobiDB-lite"/>
    </source>
</evidence>
<proteinExistence type="predicted"/>
<accession>A0A6J7SLR6</accession>
<organism evidence="3">
    <name type="scientific">freshwater metagenome</name>
    <dbReference type="NCBI Taxonomy" id="449393"/>
    <lineage>
        <taxon>unclassified sequences</taxon>
        <taxon>metagenomes</taxon>
        <taxon>ecological metagenomes</taxon>
    </lineage>
</organism>
<keyword evidence="2" id="KW-0472">Membrane</keyword>
<keyword evidence="2" id="KW-1133">Transmembrane helix</keyword>
<feature type="transmembrane region" description="Helical" evidence="2">
    <location>
        <begin position="97"/>
        <end position="121"/>
    </location>
</feature>
<protein>
    <submittedName>
        <fullName evidence="3">Unannotated protein</fullName>
    </submittedName>
</protein>
<feature type="transmembrane region" description="Helical" evidence="2">
    <location>
        <begin position="26"/>
        <end position="53"/>
    </location>
</feature>
<feature type="transmembrane region" description="Helical" evidence="2">
    <location>
        <begin position="156"/>
        <end position="176"/>
    </location>
</feature>
<keyword evidence="2" id="KW-0812">Transmembrane</keyword>
<dbReference type="EMBL" id="CAFBPW010000369">
    <property type="protein sequence ID" value="CAB5042215.1"/>
    <property type="molecule type" value="Genomic_DNA"/>
</dbReference>